<feature type="compositionally biased region" description="Low complexity" evidence="4">
    <location>
        <begin position="461"/>
        <end position="472"/>
    </location>
</feature>
<evidence type="ECO:0000313" key="6">
    <source>
        <dbReference type="Proteomes" id="UP000054693"/>
    </source>
</evidence>
<evidence type="ECO:0000313" key="5">
    <source>
        <dbReference type="EMBL" id="KTD72610.1"/>
    </source>
</evidence>
<dbReference type="SUPFAM" id="SSF48403">
    <property type="entry name" value="Ankyrin repeat"/>
    <property type="match status" value="1"/>
</dbReference>
<dbReference type="EMBL" id="LNZA01000001">
    <property type="protein sequence ID" value="KTD72610.1"/>
    <property type="molecule type" value="Genomic_DNA"/>
</dbReference>
<comment type="caution">
    <text evidence="5">The sequence shown here is derived from an EMBL/GenBank/DDBJ whole genome shotgun (WGS) entry which is preliminary data.</text>
</comment>
<dbReference type="PANTHER" id="PTHR24198">
    <property type="entry name" value="ANKYRIN REPEAT AND PROTEIN KINASE DOMAIN-CONTAINING PROTEIN"/>
    <property type="match status" value="1"/>
</dbReference>
<evidence type="ECO:0000256" key="3">
    <source>
        <dbReference type="PROSITE-ProRule" id="PRU00023"/>
    </source>
</evidence>
<dbReference type="AlphaFoldDB" id="A0A0W0ZU31"/>
<name>A0A0W0ZU31_9GAMM</name>
<feature type="repeat" description="ANK" evidence="3">
    <location>
        <begin position="402"/>
        <end position="438"/>
    </location>
</feature>
<reference evidence="5 6" key="1">
    <citation type="submission" date="2015-11" db="EMBL/GenBank/DDBJ databases">
        <title>Genomic analysis of 38 Legionella species identifies large and diverse effector repertoires.</title>
        <authorList>
            <person name="Burstein D."/>
            <person name="Amaro F."/>
            <person name="Zusman T."/>
            <person name="Lifshitz Z."/>
            <person name="Cohen O."/>
            <person name="Gilbert J.A."/>
            <person name="Pupko T."/>
            <person name="Shuman H.A."/>
            <person name="Segal G."/>
        </authorList>
    </citation>
    <scope>NUCLEOTIDE SEQUENCE [LARGE SCALE GENOMIC DNA]</scope>
    <source>
        <strain evidence="5 6">ATCC 49180</strain>
    </source>
</reference>
<dbReference type="InterPro" id="IPR002110">
    <property type="entry name" value="Ankyrin_rpt"/>
</dbReference>
<accession>A0A0W0ZU31</accession>
<dbReference type="Pfam" id="PF12796">
    <property type="entry name" value="Ank_2"/>
    <property type="match status" value="1"/>
</dbReference>
<evidence type="ECO:0000256" key="1">
    <source>
        <dbReference type="ARBA" id="ARBA00022737"/>
    </source>
</evidence>
<dbReference type="PANTHER" id="PTHR24198:SF165">
    <property type="entry name" value="ANKYRIN REPEAT-CONTAINING PROTEIN-RELATED"/>
    <property type="match status" value="1"/>
</dbReference>
<dbReference type="PROSITE" id="PS50088">
    <property type="entry name" value="ANK_REPEAT"/>
    <property type="match status" value="1"/>
</dbReference>
<dbReference type="PATRIC" id="fig|40335.7.peg.474"/>
<keyword evidence="1" id="KW-0677">Repeat</keyword>
<proteinExistence type="predicted"/>
<organism evidence="5 6">
    <name type="scientific">Legionella tucsonensis</name>
    <dbReference type="NCBI Taxonomy" id="40335"/>
    <lineage>
        <taxon>Bacteria</taxon>
        <taxon>Pseudomonadati</taxon>
        <taxon>Pseudomonadota</taxon>
        <taxon>Gammaproteobacteria</taxon>
        <taxon>Legionellales</taxon>
        <taxon>Legionellaceae</taxon>
        <taxon>Legionella</taxon>
    </lineage>
</organism>
<sequence length="519" mass="58775">MEYVLYVLLLAFLLIVVMHQLKLISLNRLIPVLSKQNALEHEDLLTLFDKFNYKHEDGVCHGFTLTWAQEAALGLDYQFYNRLNLIKREKRTLPDTLQAISEKIRASQTLSRKEQNRNEIRPFLEAICLAQSPDDYHEIYAQVIQQSNIDIIYKMIQLNLCRNQNTVKNLFSKTISLASSQNVKEFLQQLHIILPAKSHVAVVCSSEEHTVGFKKHKDNTWLFMDINHLYEQSEEYPYQLLTSEELCPILYKSLFESSKSLVFHCSFIAKSGKRNLTQKIRTIDDLYPISSERIQISNCRGYGALALAVQNDDRSTVWKILRLHNRSPVISQSELEHALFYAAACNRSSIMNQLINILKIDINRPCNHDDSPLGVACRYGNESVVQLLLRDANISVNMQNSKGMTPLMLACKSSYTQKNPALFKLLLAAKASVTLINDNGATALDIAKKHDNQAALNVMASSSSKTTPKSTSDLSHGHSSETIPTSGTILNHSFFDKPDKSTDRPAQGTFQIARNSKIK</sequence>
<dbReference type="Proteomes" id="UP000054693">
    <property type="component" value="Unassembled WGS sequence"/>
</dbReference>
<feature type="compositionally biased region" description="Polar residues" evidence="4">
    <location>
        <begin position="508"/>
        <end position="519"/>
    </location>
</feature>
<feature type="compositionally biased region" description="Basic and acidic residues" evidence="4">
    <location>
        <begin position="494"/>
        <end position="503"/>
    </location>
</feature>
<dbReference type="SMART" id="SM00248">
    <property type="entry name" value="ANK"/>
    <property type="match status" value="5"/>
</dbReference>
<keyword evidence="2 3" id="KW-0040">ANK repeat</keyword>
<protein>
    <submittedName>
        <fullName evidence="5">Ankyrin repeat-containing protein</fullName>
    </submittedName>
</protein>
<feature type="region of interest" description="Disordered" evidence="4">
    <location>
        <begin position="459"/>
        <end position="519"/>
    </location>
</feature>
<dbReference type="NCBIfam" id="NF043022">
    <property type="entry name" value="T4SS_AnkG"/>
    <property type="match status" value="1"/>
</dbReference>
<keyword evidence="6" id="KW-1185">Reference proteome</keyword>
<evidence type="ECO:0000256" key="2">
    <source>
        <dbReference type="ARBA" id="ARBA00023043"/>
    </source>
</evidence>
<dbReference type="STRING" id="40335.Ltuc_0457"/>
<dbReference type="Gene3D" id="1.25.40.20">
    <property type="entry name" value="Ankyrin repeat-containing domain"/>
    <property type="match status" value="1"/>
</dbReference>
<dbReference type="InterPro" id="IPR036770">
    <property type="entry name" value="Ankyrin_rpt-contain_sf"/>
</dbReference>
<evidence type="ECO:0000256" key="4">
    <source>
        <dbReference type="SAM" id="MobiDB-lite"/>
    </source>
</evidence>
<feature type="compositionally biased region" description="Polar residues" evidence="4">
    <location>
        <begin position="480"/>
        <end position="491"/>
    </location>
</feature>
<gene>
    <name evidence="5" type="ORF">Ltuc_0457</name>
</gene>